<dbReference type="Proteomes" id="UP000471501">
    <property type="component" value="Unassembled WGS sequence"/>
</dbReference>
<reference evidence="1 2" key="1">
    <citation type="submission" date="2019-12" db="EMBL/GenBank/DDBJ databases">
        <authorList>
            <person name="Kim Y.S."/>
        </authorList>
    </citation>
    <scope>NUCLEOTIDE SEQUENCE [LARGE SCALE GENOMIC DNA]</scope>
    <source>
        <strain evidence="1 2">GA093</strain>
    </source>
</reference>
<proteinExistence type="predicted"/>
<name>A0A6I4NRC3_9FLAO</name>
<gene>
    <name evidence="1" type="ORF">GON26_20570</name>
</gene>
<accession>A0A6I4NRC3</accession>
<sequence length="254" mass="27973">MNRTNFNQTGGFPLKTERLDELQKSYEIFNNLGNIAGNLVILSGCNVTGSNVSDGVVVIDGEIYPFKGGYISSNVVITSTTSTKEFEEGGAKPVHTIKEAGFGTASESWPWASFIRPIPTRDFKAALDIKEDKTNVLALQTRIQTLEAALLTLQIPKIRVVSGSTSTLVRAVGYYHNDYSKNYAYVYPPAGYTMSHLAGFLPSISQINFSGDVNSDDILWCKYTTDASKITIICNNSENRDNSSITYMGVWIKY</sequence>
<evidence type="ECO:0000313" key="2">
    <source>
        <dbReference type="Proteomes" id="UP000471501"/>
    </source>
</evidence>
<keyword evidence="2" id="KW-1185">Reference proteome</keyword>
<protein>
    <submittedName>
        <fullName evidence="1">Uncharacterized protein</fullName>
    </submittedName>
</protein>
<comment type="caution">
    <text evidence="1">The sequence shown here is derived from an EMBL/GenBank/DDBJ whole genome shotgun (WGS) entry which is preliminary data.</text>
</comment>
<dbReference type="CDD" id="cd22641">
    <property type="entry name" value="C24-like"/>
    <property type="match status" value="1"/>
</dbReference>
<evidence type="ECO:0000313" key="1">
    <source>
        <dbReference type="EMBL" id="MWB96763.1"/>
    </source>
</evidence>
<organism evidence="1 2">
    <name type="scientific">Flavobacterium hydrocarbonoxydans</name>
    <dbReference type="NCBI Taxonomy" id="2683249"/>
    <lineage>
        <taxon>Bacteria</taxon>
        <taxon>Pseudomonadati</taxon>
        <taxon>Bacteroidota</taxon>
        <taxon>Flavobacteriia</taxon>
        <taxon>Flavobacteriales</taxon>
        <taxon>Flavobacteriaceae</taxon>
        <taxon>Flavobacterium</taxon>
    </lineage>
</organism>
<dbReference type="AlphaFoldDB" id="A0A6I4NRC3"/>
<dbReference type="EMBL" id="WSTB01000018">
    <property type="protein sequence ID" value="MWB96763.1"/>
    <property type="molecule type" value="Genomic_DNA"/>
</dbReference>
<dbReference type="RefSeq" id="WP_160376650.1">
    <property type="nucleotide sequence ID" value="NZ_WSTB01000018.1"/>
</dbReference>